<dbReference type="PANTHER" id="PTHR36536:SF3">
    <property type="entry name" value="UPF0111 PROTEIN HI_1603"/>
    <property type="match status" value="1"/>
</dbReference>
<evidence type="ECO:0000256" key="1">
    <source>
        <dbReference type="ARBA" id="ARBA00008591"/>
    </source>
</evidence>
<evidence type="ECO:0000313" key="2">
    <source>
        <dbReference type="EMBL" id="UYM13947.1"/>
    </source>
</evidence>
<dbReference type="Proteomes" id="UP001163255">
    <property type="component" value="Chromosome"/>
</dbReference>
<protein>
    <submittedName>
        <fullName evidence="2">TIGR00153 family protein</fullName>
    </submittedName>
</protein>
<dbReference type="SUPFAM" id="SSF109755">
    <property type="entry name" value="PhoU-like"/>
    <property type="match status" value="1"/>
</dbReference>
<proteinExistence type="inferred from homology"/>
<reference evidence="2" key="1">
    <citation type="submission" date="2022-10" db="EMBL/GenBank/DDBJ databases">
        <title>Completed Genome Sequence of two octocoral isolated bacterium, Endozoicomonas euniceicola EF212T and Endozoicomonas gorgoniicola PS125T.</title>
        <authorList>
            <person name="Chiou Y.-J."/>
            <person name="Chen Y.-H."/>
        </authorList>
    </citation>
    <scope>NUCLEOTIDE SEQUENCE</scope>
    <source>
        <strain evidence="2">EF212</strain>
    </source>
</reference>
<dbReference type="Gene3D" id="1.20.58.220">
    <property type="entry name" value="Phosphate transport system protein phou homolog 2, domain 2"/>
    <property type="match status" value="1"/>
</dbReference>
<dbReference type="InterPro" id="IPR018445">
    <property type="entry name" value="Put_Phosphate_transp_reg"/>
</dbReference>
<dbReference type="InterPro" id="IPR002727">
    <property type="entry name" value="DUF47"/>
</dbReference>
<dbReference type="PANTHER" id="PTHR36536">
    <property type="entry name" value="UPF0111 PROTEIN HI_1603"/>
    <property type="match status" value="1"/>
</dbReference>
<dbReference type="EMBL" id="CP103300">
    <property type="protein sequence ID" value="UYM13947.1"/>
    <property type="molecule type" value="Genomic_DNA"/>
</dbReference>
<evidence type="ECO:0000313" key="3">
    <source>
        <dbReference type="Proteomes" id="UP001163255"/>
    </source>
</evidence>
<organism evidence="2 3">
    <name type="scientific">Endozoicomonas euniceicola</name>
    <dbReference type="NCBI Taxonomy" id="1234143"/>
    <lineage>
        <taxon>Bacteria</taxon>
        <taxon>Pseudomonadati</taxon>
        <taxon>Pseudomonadota</taxon>
        <taxon>Gammaproteobacteria</taxon>
        <taxon>Oceanospirillales</taxon>
        <taxon>Endozoicomonadaceae</taxon>
        <taxon>Endozoicomonas</taxon>
    </lineage>
</organism>
<keyword evidence="3" id="KW-1185">Reference proteome</keyword>
<name>A0ABY6GMM7_9GAMM</name>
<dbReference type="NCBIfam" id="TIGR00153">
    <property type="entry name" value="TIGR00153 family protein"/>
    <property type="match status" value="1"/>
</dbReference>
<sequence length="225" mass="25636">MPSNLLSSVFGRSPIGPIQKHITKAHECAMELEPFFIAAFDGDWKQVELIQQKIVQLEHEADDIKRNVRLSLPNSLFLPVPRTDLLEIVTVQDKVANRAKDIAGIVLGRRMVIPPEIRTAFLNYLKRSIATSAQALRAMDELDELVETGFKGREVNLVEQLIDELDRIESETDEHQVEVRKILFRLEKDLPPVDVVFLYKIIDWVGDLADRASRVGSYLQLLLAR</sequence>
<dbReference type="RefSeq" id="WP_262595349.1">
    <property type="nucleotide sequence ID" value="NZ_CP103300.1"/>
</dbReference>
<comment type="similarity">
    <text evidence="1">Belongs to the UPF0111 family.</text>
</comment>
<accession>A0ABY6GMM7</accession>
<gene>
    <name evidence="2" type="ORF">NX720_13575</name>
</gene>
<dbReference type="Pfam" id="PF01865">
    <property type="entry name" value="PhoU_div"/>
    <property type="match status" value="1"/>
</dbReference>
<dbReference type="InterPro" id="IPR038078">
    <property type="entry name" value="PhoU-like_sf"/>
</dbReference>